<feature type="active site" description="Proton acceptor" evidence="2">
    <location>
        <position position="126"/>
    </location>
</feature>
<evidence type="ECO:0000256" key="2">
    <source>
        <dbReference type="HAMAP-Rule" id="MF_01940"/>
    </source>
</evidence>
<dbReference type="InterPro" id="IPR014051">
    <property type="entry name" value="Phosphoesterase_HXTX"/>
</dbReference>
<sequence>MRLFIGIPLPEEYQQGLARLRDRLGSCVRSKLGWTRQGNWHMTLKFLGEVDEELARDVGQAMAGLSLTPFTLQAAGAGFFPNLRKPRVFWVGLARGGEECAQWAAMVEDAMEPLGFAREERDFRPHLTLARIKEARRDDWAALARDAERVEWPVVRVEGLVLWRSKLGPGGPAYEALCQVKAS</sequence>
<comment type="catalytic activity">
    <reaction evidence="2">
        <text>a 3'-end 2',3'-cyclophospho-ribonucleotide-RNA + H2O = a 3'-end 2'-phospho-ribonucleotide-RNA + H(+)</text>
        <dbReference type="Rhea" id="RHEA:11828"/>
        <dbReference type="Rhea" id="RHEA-COMP:10464"/>
        <dbReference type="Rhea" id="RHEA-COMP:17353"/>
        <dbReference type="ChEBI" id="CHEBI:15377"/>
        <dbReference type="ChEBI" id="CHEBI:15378"/>
        <dbReference type="ChEBI" id="CHEBI:83064"/>
        <dbReference type="ChEBI" id="CHEBI:173113"/>
        <dbReference type="EC" id="3.1.4.58"/>
    </reaction>
</comment>
<dbReference type="GO" id="GO:0008664">
    <property type="term" value="F:RNA 2',3'-cyclic 3'-phosphodiesterase activity"/>
    <property type="evidence" value="ECO:0007669"/>
    <property type="project" value="UniProtKB-EC"/>
</dbReference>
<dbReference type="OrthoDB" id="9793819at2"/>
<organism evidence="4 5">
    <name type="scientific">Desulfocurvibacter africanus PCS</name>
    <dbReference type="NCBI Taxonomy" id="1262666"/>
    <lineage>
        <taxon>Bacteria</taxon>
        <taxon>Pseudomonadati</taxon>
        <taxon>Thermodesulfobacteriota</taxon>
        <taxon>Desulfovibrionia</taxon>
        <taxon>Desulfovibrionales</taxon>
        <taxon>Desulfovibrionaceae</taxon>
        <taxon>Desulfocurvibacter</taxon>
    </lineage>
</organism>
<dbReference type="InterPro" id="IPR004175">
    <property type="entry name" value="RNA_CPDase"/>
</dbReference>
<accession>M5PR25</accession>
<evidence type="ECO:0000259" key="3">
    <source>
        <dbReference type="Pfam" id="PF02834"/>
    </source>
</evidence>
<dbReference type="PATRIC" id="fig|1262666.3.peg.2409"/>
<comment type="caution">
    <text evidence="4">The sequence shown here is derived from an EMBL/GenBank/DDBJ whole genome shotgun (WGS) entry which is preliminary data.</text>
</comment>
<feature type="domain" description="Phosphoesterase HXTX" evidence="3">
    <location>
        <begin position="97"/>
        <end position="174"/>
    </location>
</feature>
<dbReference type="GO" id="GO:0016874">
    <property type="term" value="F:ligase activity"/>
    <property type="evidence" value="ECO:0007669"/>
    <property type="project" value="UniProtKB-KW"/>
</dbReference>
<dbReference type="RefSeq" id="WP_005987436.1">
    <property type="nucleotide sequence ID" value="NZ_AOSV01000026.1"/>
</dbReference>
<feature type="domain" description="Phosphoesterase HXTX" evidence="3">
    <location>
        <begin position="7"/>
        <end position="90"/>
    </location>
</feature>
<dbReference type="GO" id="GO:0004113">
    <property type="term" value="F:2',3'-cyclic-nucleotide 3'-phosphodiesterase activity"/>
    <property type="evidence" value="ECO:0007669"/>
    <property type="project" value="InterPro"/>
</dbReference>
<dbReference type="HAMAP" id="MF_01940">
    <property type="entry name" value="RNA_CPDase"/>
    <property type="match status" value="1"/>
</dbReference>
<feature type="short sequence motif" description="HXTX 2" evidence="2">
    <location>
        <begin position="126"/>
        <end position="129"/>
    </location>
</feature>
<keyword evidence="4" id="KW-0436">Ligase</keyword>
<comment type="similarity">
    <text evidence="2">Belongs to the 2H phosphoesterase superfamily. ThpR family.</text>
</comment>
<dbReference type="InterPro" id="IPR009097">
    <property type="entry name" value="Cyclic_Pdiesterase"/>
</dbReference>
<dbReference type="PANTHER" id="PTHR35561">
    <property type="entry name" value="RNA 2',3'-CYCLIC PHOSPHODIESTERASE"/>
    <property type="match status" value="1"/>
</dbReference>
<dbReference type="AlphaFoldDB" id="M5PR25"/>
<feature type="active site" description="Proton donor" evidence="2">
    <location>
        <position position="41"/>
    </location>
</feature>
<keyword evidence="1 2" id="KW-0378">Hydrolase</keyword>
<evidence type="ECO:0000313" key="5">
    <source>
        <dbReference type="Proteomes" id="UP000011922"/>
    </source>
</evidence>
<dbReference type="Pfam" id="PF02834">
    <property type="entry name" value="LigT_PEase"/>
    <property type="match status" value="2"/>
</dbReference>
<dbReference type="PANTHER" id="PTHR35561:SF1">
    <property type="entry name" value="RNA 2',3'-CYCLIC PHOSPHODIESTERASE"/>
    <property type="match status" value="1"/>
</dbReference>
<dbReference type="NCBIfam" id="TIGR02258">
    <property type="entry name" value="2_5_ligase"/>
    <property type="match status" value="1"/>
</dbReference>
<dbReference type="EMBL" id="AOSV01000026">
    <property type="protein sequence ID" value="EMG36837.1"/>
    <property type="molecule type" value="Genomic_DNA"/>
</dbReference>
<dbReference type="EC" id="3.1.4.58" evidence="2"/>
<feature type="short sequence motif" description="HXTX 1" evidence="2">
    <location>
        <begin position="41"/>
        <end position="44"/>
    </location>
</feature>
<reference evidence="4 5" key="1">
    <citation type="journal article" date="2013" name="Genome Announc.">
        <title>Draft Genome Sequence for Desulfovibrio africanus Strain PCS.</title>
        <authorList>
            <person name="Brown S.D."/>
            <person name="Utturkar S.M."/>
            <person name="Arkin A.P."/>
            <person name="Deutschbauer A.M."/>
            <person name="Elias D.A."/>
            <person name="Hazen T.C."/>
            <person name="Chakraborty R."/>
        </authorList>
    </citation>
    <scope>NUCLEOTIDE SEQUENCE [LARGE SCALE GENOMIC DNA]</scope>
    <source>
        <strain evidence="4 5">PCS</strain>
    </source>
</reference>
<gene>
    <name evidence="4" type="ORF">PCS_02372</name>
</gene>
<dbReference type="Gene3D" id="3.90.1140.10">
    <property type="entry name" value="Cyclic phosphodiesterase"/>
    <property type="match status" value="1"/>
</dbReference>
<proteinExistence type="inferred from homology"/>
<protein>
    <recommendedName>
        <fullName evidence="2">RNA 2',3'-cyclic phosphodiesterase</fullName>
        <shortName evidence="2">RNA 2',3'-CPDase</shortName>
        <ecNumber evidence="2">3.1.4.58</ecNumber>
    </recommendedName>
</protein>
<dbReference type="SUPFAM" id="SSF55144">
    <property type="entry name" value="LigT-like"/>
    <property type="match status" value="1"/>
</dbReference>
<evidence type="ECO:0000256" key="1">
    <source>
        <dbReference type="ARBA" id="ARBA00022801"/>
    </source>
</evidence>
<evidence type="ECO:0000313" key="4">
    <source>
        <dbReference type="EMBL" id="EMG36837.1"/>
    </source>
</evidence>
<name>M5PR25_DESAF</name>
<dbReference type="Proteomes" id="UP000011922">
    <property type="component" value="Unassembled WGS sequence"/>
</dbReference>
<comment type="function">
    <text evidence="2">Hydrolyzes RNA 2',3'-cyclic phosphodiester to an RNA 2'-phosphomonoester.</text>
</comment>